<reference evidence="4 5" key="1">
    <citation type="submission" date="2019-10" db="EMBL/GenBank/DDBJ databases">
        <title>Georgenia wutianyii sp. nov. and Georgenia yuyongxinii sp. nov. isolated from plateau pika (Ochotona curzoniae) in the Qinghai-Tibet plateau of China.</title>
        <authorList>
            <person name="Tian Z."/>
        </authorList>
    </citation>
    <scope>NUCLEOTIDE SEQUENCE [LARGE SCALE GENOMIC DNA]</scope>
    <source>
        <strain evidence="4 5">JCM 15130</strain>
    </source>
</reference>
<name>A0A7J9URS6_9MICO</name>
<protein>
    <recommendedName>
        <fullName evidence="3">CBU-0592-like domain-containing protein</fullName>
    </recommendedName>
</protein>
<dbReference type="NCBIfam" id="NF047864">
    <property type="entry name" value="CBU_0592_membra"/>
    <property type="match status" value="1"/>
</dbReference>
<feature type="domain" description="CBU-0592-like" evidence="3">
    <location>
        <begin position="3"/>
        <end position="73"/>
    </location>
</feature>
<feature type="transmembrane region" description="Helical" evidence="2">
    <location>
        <begin position="6"/>
        <end position="22"/>
    </location>
</feature>
<feature type="transmembrane region" description="Helical" evidence="2">
    <location>
        <begin position="34"/>
        <end position="53"/>
    </location>
</feature>
<dbReference type="Pfam" id="PF26604">
    <property type="entry name" value="CBU_0592"/>
    <property type="match status" value="1"/>
</dbReference>
<gene>
    <name evidence="4" type="ORF">GB882_01465</name>
</gene>
<keyword evidence="5" id="KW-1185">Reference proteome</keyword>
<feature type="compositionally biased region" description="Basic residues" evidence="1">
    <location>
        <begin position="146"/>
        <end position="155"/>
    </location>
</feature>
<dbReference type="InterPro" id="IPR058058">
    <property type="entry name" value="CBU_0592-like"/>
</dbReference>
<feature type="transmembrane region" description="Helical" evidence="2">
    <location>
        <begin position="59"/>
        <end position="84"/>
    </location>
</feature>
<evidence type="ECO:0000256" key="1">
    <source>
        <dbReference type="SAM" id="MobiDB-lite"/>
    </source>
</evidence>
<proteinExistence type="predicted"/>
<keyword evidence="2" id="KW-0472">Membrane</keyword>
<dbReference type="AlphaFoldDB" id="A0A7J9URS6"/>
<evidence type="ECO:0000313" key="4">
    <source>
        <dbReference type="EMBL" id="MPV87321.1"/>
    </source>
</evidence>
<feature type="region of interest" description="Disordered" evidence="1">
    <location>
        <begin position="111"/>
        <end position="155"/>
    </location>
</feature>
<keyword evidence="2" id="KW-1133">Transmembrane helix</keyword>
<keyword evidence="2" id="KW-0812">Transmembrane</keyword>
<dbReference type="EMBL" id="WHPD01000326">
    <property type="protein sequence ID" value="MPV87321.1"/>
    <property type="molecule type" value="Genomic_DNA"/>
</dbReference>
<evidence type="ECO:0000313" key="5">
    <source>
        <dbReference type="Proteomes" id="UP000429644"/>
    </source>
</evidence>
<evidence type="ECO:0000259" key="3">
    <source>
        <dbReference type="Pfam" id="PF26604"/>
    </source>
</evidence>
<dbReference type="Proteomes" id="UP000429644">
    <property type="component" value="Unassembled WGS sequence"/>
</dbReference>
<accession>A0A7J9URS6</accession>
<comment type="caution">
    <text evidence="4">The sequence shown here is derived from an EMBL/GenBank/DDBJ whole genome shotgun (WGS) entry which is preliminary data.</text>
</comment>
<sequence>MITVLGWGGATVSLVTYIMVTRQRLATNSVRYQALNVVGAGALGVSALANGALPSAVVNIIWIGIGVVAVLSMKRGVIAARLAAEARRRRRLAEEARARLTAGRDRLVHRVREDGSAPLARRTGALRDRPLQPGSSRPAGRNESRRRTRTTSHLA</sequence>
<evidence type="ECO:0000256" key="2">
    <source>
        <dbReference type="SAM" id="Phobius"/>
    </source>
</evidence>
<organism evidence="4 5">
    <name type="scientific">Georgenia ruanii</name>
    <dbReference type="NCBI Taxonomy" id="348442"/>
    <lineage>
        <taxon>Bacteria</taxon>
        <taxon>Bacillati</taxon>
        <taxon>Actinomycetota</taxon>
        <taxon>Actinomycetes</taxon>
        <taxon>Micrococcales</taxon>
        <taxon>Bogoriellaceae</taxon>
        <taxon>Georgenia</taxon>
    </lineage>
</organism>